<proteinExistence type="predicted"/>
<reference evidence="1 2" key="1">
    <citation type="journal article" date="2021" name="J. Hered.">
        <title>A chromosome-level genome assembly of the parasitoid wasp, Cotesia glomerata (Hymenoptera: Braconidae).</title>
        <authorList>
            <person name="Pinto B.J."/>
            <person name="Weis J.J."/>
            <person name="Gamble T."/>
            <person name="Ode P.J."/>
            <person name="Paul R."/>
            <person name="Zaspel J.M."/>
        </authorList>
    </citation>
    <scope>NUCLEOTIDE SEQUENCE [LARGE SCALE GENOMIC DNA]</scope>
    <source>
        <strain evidence="1">CgM1</strain>
    </source>
</reference>
<sequence>MTRSIPAPGFLAIAATKRLLTNKSNVMVSATTGTLQSADLMMGKTAPESAFHLGLTVKFALFREPTRSQSVNRDRFFRRSLLVIGR</sequence>
<dbReference type="Proteomes" id="UP000826195">
    <property type="component" value="Unassembled WGS sequence"/>
</dbReference>
<organism evidence="1 2">
    <name type="scientific">Cotesia glomerata</name>
    <name type="common">Lepidopteran parasitic wasp</name>
    <name type="synonym">Apanteles glomeratus</name>
    <dbReference type="NCBI Taxonomy" id="32391"/>
    <lineage>
        <taxon>Eukaryota</taxon>
        <taxon>Metazoa</taxon>
        <taxon>Ecdysozoa</taxon>
        <taxon>Arthropoda</taxon>
        <taxon>Hexapoda</taxon>
        <taxon>Insecta</taxon>
        <taxon>Pterygota</taxon>
        <taxon>Neoptera</taxon>
        <taxon>Endopterygota</taxon>
        <taxon>Hymenoptera</taxon>
        <taxon>Apocrita</taxon>
        <taxon>Ichneumonoidea</taxon>
        <taxon>Braconidae</taxon>
        <taxon>Microgastrinae</taxon>
        <taxon>Cotesia</taxon>
    </lineage>
</organism>
<evidence type="ECO:0000313" key="1">
    <source>
        <dbReference type="EMBL" id="KAH0552275.1"/>
    </source>
</evidence>
<comment type="caution">
    <text evidence="1">The sequence shown here is derived from an EMBL/GenBank/DDBJ whole genome shotgun (WGS) entry which is preliminary data.</text>
</comment>
<dbReference type="AlphaFoldDB" id="A0AAV7IJH5"/>
<gene>
    <name evidence="1" type="ORF">KQX54_008163</name>
</gene>
<protein>
    <submittedName>
        <fullName evidence="1">Uncharacterized protein</fullName>
    </submittedName>
</protein>
<accession>A0AAV7IJH5</accession>
<dbReference type="EMBL" id="JAHXZJ010001492">
    <property type="protein sequence ID" value="KAH0552275.1"/>
    <property type="molecule type" value="Genomic_DNA"/>
</dbReference>
<name>A0AAV7IJH5_COTGL</name>
<keyword evidence="2" id="KW-1185">Reference proteome</keyword>
<evidence type="ECO:0000313" key="2">
    <source>
        <dbReference type="Proteomes" id="UP000826195"/>
    </source>
</evidence>